<evidence type="ECO:0000313" key="16">
    <source>
        <dbReference type="EMBL" id="AFV00904.1"/>
    </source>
</evidence>
<evidence type="ECO:0000256" key="6">
    <source>
        <dbReference type="ARBA" id="ARBA00022729"/>
    </source>
</evidence>
<dbReference type="SUPFAM" id="SSF56935">
    <property type="entry name" value="Porins"/>
    <property type="match status" value="1"/>
</dbReference>
<evidence type="ECO:0000259" key="14">
    <source>
        <dbReference type="Pfam" id="PF00593"/>
    </source>
</evidence>
<accession>K4KRW9</accession>
<evidence type="ECO:0000259" key="15">
    <source>
        <dbReference type="Pfam" id="PF07715"/>
    </source>
</evidence>
<keyword evidence="6 13" id="KW-0732">Signal</keyword>
<evidence type="ECO:0000256" key="11">
    <source>
        <dbReference type="PROSITE-ProRule" id="PRU01360"/>
    </source>
</evidence>
<dbReference type="GO" id="GO:0044718">
    <property type="term" value="P:siderophore transmembrane transport"/>
    <property type="evidence" value="ECO:0007669"/>
    <property type="project" value="TreeGrafter"/>
</dbReference>
<dbReference type="RefSeq" id="WP_015049054.1">
    <property type="nucleotide sequence ID" value="NC_018868.3"/>
</dbReference>
<keyword evidence="9 16" id="KW-0675">Receptor</keyword>
<keyword evidence="5 11" id="KW-0812">Transmembrane</keyword>
<dbReference type="PANTHER" id="PTHR30069:SF29">
    <property type="entry name" value="HEMOGLOBIN AND HEMOGLOBIN-HAPTOGLOBIN-BINDING PROTEIN 1-RELATED"/>
    <property type="match status" value="1"/>
</dbReference>
<dbReference type="GO" id="GO:0015344">
    <property type="term" value="F:siderophore uptake transmembrane transporter activity"/>
    <property type="evidence" value="ECO:0007669"/>
    <property type="project" value="TreeGrafter"/>
</dbReference>
<feature type="domain" description="TonB-dependent receptor plug" evidence="15">
    <location>
        <begin position="59"/>
        <end position="168"/>
    </location>
</feature>
<dbReference type="KEGG" id="saga:M5M_18875"/>
<keyword evidence="17" id="KW-1185">Reference proteome</keyword>
<dbReference type="Gene3D" id="2.40.170.20">
    <property type="entry name" value="TonB-dependent receptor, beta-barrel domain"/>
    <property type="match status" value="1"/>
</dbReference>
<sequence>MTHVFSGIFPLALLATLTPTLALAQASNDLDSLSLEQLLNQRTSLHMDSLTGSAQPESVRDLPGAMVIVDADTIRQRGYDSLDDIVQDLPGFDNIVTNGTEQLVAYQRGYRTPWTQRTLLLVNGRVDNNLWNHTAHLSRQYPITLIERVEVLYGPSGAVYGPNAFLGVINIITRQGAAVEDGTTKLNVEVSRGSYQTQALDLTLLGRQGDLSFSLGGRAFTSDEAPIEDYSDWGFTNPALLRDPDIWGAGIGAGTDSITGRPSPAGDINVDGQVTSDERVRGQPLGEYRDPSENYSVFGELHHGNLSVGANHWKTDEGYGPYYSFADGQPNAHWISESTQGFARYLHPFNAQTALRTDLTYRESRVGGDWAESFAGAVSLTEWNSFSTGWRFEQLLSHQWSEQLNLTGGIKYERKRLSKIYMICNYFDGLGVCPAQGPDSIDGISSDGSGVRQADAINSDNYTPLSPSVPKRGLPEYNRIDTTDTGAFIQAIYDWQDLRFNLGLRWDRNSEYGTDVNPRLATIYHWRPDTSFKLVYGEAFQEPSPKDLYGDFSGRAANMSLRPEKARNLEFIAIHQSELFLHDMSLFRAQYKDAIAGAQNVGGRDVYGFEYRGSATVQNPLAGLPAITGNLYYTFTRATADQQYNNATGEWDSRRAEQGDIAPHKITAIINLPIAENTSVNLRGNWIAARNLFSENPLRADQNPLREQNRQAPSYFKLDAHLLYDAGNFRLGLKIENLTGSDYLHPGVEGAATGDDFAVDTDGFQNSLIPQVKKPVLTFYLGAEL</sequence>
<reference evidence="16 17" key="1">
    <citation type="journal article" date="2013" name="Genome Announc.">
        <title>Complete genome sequence of Simiduia agarivorans SA1(T), a marine bacterium able to degrade a variety of polysaccharides.</title>
        <authorList>
            <person name="Lin S.Y."/>
            <person name="Shieh W.Y."/>
            <person name="Chen J.S."/>
            <person name="Tang S.L."/>
        </authorList>
    </citation>
    <scope>NUCLEOTIDE SEQUENCE [LARGE SCALE GENOMIC DNA]</scope>
    <source>
        <strain evidence="17">DSM 21679 / JCM 13881 / BCRC 17597 / SA1</strain>
    </source>
</reference>
<dbReference type="OrthoDB" id="9764669at2"/>
<dbReference type="InterPro" id="IPR039426">
    <property type="entry name" value="TonB-dep_rcpt-like"/>
</dbReference>
<dbReference type="HOGENOM" id="CLU_008287_18_0_6"/>
<feature type="signal peptide" evidence="13">
    <location>
        <begin position="1"/>
        <end position="24"/>
    </location>
</feature>
<evidence type="ECO:0000256" key="12">
    <source>
        <dbReference type="RuleBase" id="RU003357"/>
    </source>
</evidence>
<dbReference type="InterPro" id="IPR036942">
    <property type="entry name" value="Beta-barrel_TonB_sf"/>
</dbReference>
<comment type="subcellular location">
    <subcellularLocation>
        <location evidence="1 11">Cell outer membrane</location>
        <topology evidence="1 11">Multi-pass membrane protein</topology>
    </subcellularLocation>
</comment>
<dbReference type="GO" id="GO:0009279">
    <property type="term" value="C:cell outer membrane"/>
    <property type="evidence" value="ECO:0007669"/>
    <property type="project" value="UniProtKB-SubCell"/>
</dbReference>
<dbReference type="InterPro" id="IPR012910">
    <property type="entry name" value="Plug_dom"/>
</dbReference>
<dbReference type="AlphaFoldDB" id="K4KRW9"/>
<dbReference type="eggNOG" id="COG4771">
    <property type="taxonomic scope" value="Bacteria"/>
</dbReference>
<keyword evidence="8 11" id="KW-0472">Membrane</keyword>
<evidence type="ECO:0000256" key="1">
    <source>
        <dbReference type="ARBA" id="ARBA00004571"/>
    </source>
</evidence>
<evidence type="ECO:0000256" key="2">
    <source>
        <dbReference type="ARBA" id="ARBA00008143"/>
    </source>
</evidence>
<keyword evidence="3 11" id="KW-0813">Transport</keyword>
<protein>
    <submittedName>
        <fullName evidence="16">TonB-dependent receptor</fullName>
    </submittedName>
</protein>
<dbReference type="PANTHER" id="PTHR30069">
    <property type="entry name" value="TONB-DEPENDENT OUTER MEMBRANE RECEPTOR"/>
    <property type="match status" value="1"/>
</dbReference>
<dbReference type="PROSITE" id="PS52016">
    <property type="entry name" value="TONB_DEPENDENT_REC_3"/>
    <property type="match status" value="1"/>
</dbReference>
<gene>
    <name evidence="16" type="ordered locus">M5M_18875</name>
</gene>
<dbReference type="InterPro" id="IPR000531">
    <property type="entry name" value="Beta-barrel_TonB"/>
</dbReference>
<organism evidence="16 17">
    <name type="scientific">Simiduia agarivorans (strain DSM 21679 / JCM 13881 / BCRC 17597 / SA1)</name>
    <dbReference type="NCBI Taxonomy" id="1117647"/>
    <lineage>
        <taxon>Bacteria</taxon>
        <taxon>Pseudomonadati</taxon>
        <taxon>Pseudomonadota</taxon>
        <taxon>Gammaproteobacteria</taxon>
        <taxon>Cellvibrionales</taxon>
        <taxon>Cellvibrionaceae</taxon>
        <taxon>Simiduia</taxon>
    </lineage>
</organism>
<evidence type="ECO:0000256" key="10">
    <source>
        <dbReference type="ARBA" id="ARBA00023237"/>
    </source>
</evidence>
<feature type="domain" description="TonB-dependent receptor-like beta-barrel" evidence="14">
    <location>
        <begin position="301"/>
        <end position="738"/>
    </location>
</feature>
<dbReference type="InterPro" id="IPR037066">
    <property type="entry name" value="Plug_dom_sf"/>
</dbReference>
<feature type="chain" id="PRO_5003878615" evidence="13">
    <location>
        <begin position="25"/>
        <end position="785"/>
    </location>
</feature>
<keyword evidence="10 11" id="KW-0998">Cell outer membrane</keyword>
<dbReference type="Gene3D" id="2.170.130.10">
    <property type="entry name" value="TonB-dependent receptor, plug domain"/>
    <property type="match status" value="1"/>
</dbReference>
<dbReference type="EMBL" id="CP003746">
    <property type="protein sequence ID" value="AFV00904.1"/>
    <property type="molecule type" value="Genomic_DNA"/>
</dbReference>
<evidence type="ECO:0000256" key="8">
    <source>
        <dbReference type="ARBA" id="ARBA00023136"/>
    </source>
</evidence>
<proteinExistence type="inferred from homology"/>
<evidence type="ECO:0000313" key="17">
    <source>
        <dbReference type="Proteomes" id="UP000000466"/>
    </source>
</evidence>
<keyword evidence="7 12" id="KW-0798">TonB box</keyword>
<evidence type="ECO:0000256" key="3">
    <source>
        <dbReference type="ARBA" id="ARBA00022448"/>
    </source>
</evidence>
<dbReference type="Proteomes" id="UP000000466">
    <property type="component" value="Chromosome"/>
</dbReference>
<dbReference type="Pfam" id="PF07715">
    <property type="entry name" value="Plug"/>
    <property type="match status" value="1"/>
</dbReference>
<evidence type="ECO:0000256" key="7">
    <source>
        <dbReference type="ARBA" id="ARBA00023077"/>
    </source>
</evidence>
<evidence type="ECO:0000256" key="9">
    <source>
        <dbReference type="ARBA" id="ARBA00023170"/>
    </source>
</evidence>
<dbReference type="Pfam" id="PF00593">
    <property type="entry name" value="TonB_dep_Rec_b-barrel"/>
    <property type="match status" value="1"/>
</dbReference>
<keyword evidence="4 11" id="KW-1134">Transmembrane beta strand</keyword>
<name>K4KRW9_SIMAS</name>
<comment type="similarity">
    <text evidence="2">Belongs to the TonB-dependent receptor family. Hemoglobin/haptoglobin binding protein subfamily.</text>
</comment>
<evidence type="ECO:0000256" key="5">
    <source>
        <dbReference type="ARBA" id="ARBA00022692"/>
    </source>
</evidence>
<evidence type="ECO:0000256" key="4">
    <source>
        <dbReference type="ARBA" id="ARBA00022452"/>
    </source>
</evidence>
<evidence type="ECO:0000256" key="13">
    <source>
        <dbReference type="SAM" id="SignalP"/>
    </source>
</evidence>
<dbReference type="STRING" id="1117647.M5M_18875"/>